<dbReference type="RefSeq" id="WP_222547751.1">
    <property type="nucleotide sequence ID" value="NZ_BAPW01000012.1"/>
</dbReference>
<comment type="caution">
    <text evidence="1">The sequence shown here is derived from an EMBL/GenBank/DDBJ whole genome shotgun (WGS) entry which is preliminary data.</text>
</comment>
<evidence type="ECO:0000313" key="1">
    <source>
        <dbReference type="EMBL" id="MCO6159009.1"/>
    </source>
</evidence>
<reference evidence="1 2" key="1">
    <citation type="submission" date="2022-06" db="EMBL/GenBank/DDBJ databases">
        <title>Whole-genome of Asaia lannensis strain LMG 27011T.</title>
        <authorList>
            <person name="Sombolestani A."/>
        </authorList>
    </citation>
    <scope>NUCLEOTIDE SEQUENCE [LARGE SCALE GENOMIC DNA]</scope>
    <source>
        <strain evidence="1 2">NBRC 102526</strain>
    </source>
</reference>
<protein>
    <submittedName>
        <fullName evidence="1">DUF4089 domain-containing protein</fullName>
    </submittedName>
</protein>
<dbReference type="Proteomes" id="UP001523401">
    <property type="component" value="Unassembled WGS sequence"/>
</dbReference>
<accession>A0ABT1CFI0</accession>
<keyword evidence="2" id="KW-1185">Reference proteome</keyword>
<organism evidence="1 2">
    <name type="scientific">Asaia lannensis NBRC 102526</name>
    <dbReference type="NCBI Taxonomy" id="1307926"/>
    <lineage>
        <taxon>Bacteria</taxon>
        <taxon>Pseudomonadati</taxon>
        <taxon>Pseudomonadota</taxon>
        <taxon>Alphaproteobacteria</taxon>
        <taxon>Acetobacterales</taxon>
        <taxon>Acetobacteraceae</taxon>
        <taxon>Asaia</taxon>
    </lineage>
</organism>
<proteinExistence type="predicted"/>
<sequence>MTKEDSLAARAAALDLVIPEEYRSAVLSNLDLIGGYEKLVLSFALPERMEPAYEYRP</sequence>
<name>A0ABT1CFI0_9PROT</name>
<dbReference type="EMBL" id="JAMXQU010000002">
    <property type="protein sequence ID" value="MCO6159009.1"/>
    <property type="molecule type" value="Genomic_DNA"/>
</dbReference>
<dbReference type="Pfam" id="PF13318">
    <property type="entry name" value="AtzG-like"/>
    <property type="match status" value="1"/>
</dbReference>
<gene>
    <name evidence="1" type="ORF">NF685_03070</name>
</gene>
<evidence type="ECO:0000313" key="2">
    <source>
        <dbReference type="Proteomes" id="UP001523401"/>
    </source>
</evidence>
<dbReference type="InterPro" id="IPR025148">
    <property type="entry name" value="AtzG-like"/>
</dbReference>